<name>A0A4V6NGT9_9FLAO</name>
<keyword evidence="1" id="KW-0812">Transmembrane</keyword>
<reference evidence="3 4" key="1">
    <citation type="submission" date="2019-03" db="EMBL/GenBank/DDBJ databases">
        <title>Genomic Encyclopedia of Type Strains, Phase IV (KMG-IV): sequencing the most valuable type-strain genomes for metagenomic binning, comparative biology and taxonomic classification.</title>
        <authorList>
            <person name="Goeker M."/>
        </authorList>
    </citation>
    <scope>NUCLEOTIDE SEQUENCE [LARGE SCALE GENOMIC DNA]</scope>
    <source>
        <strain evidence="3 4">DSM 18792</strain>
    </source>
</reference>
<dbReference type="GO" id="GO:0004527">
    <property type="term" value="F:exonuclease activity"/>
    <property type="evidence" value="ECO:0007669"/>
    <property type="project" value="UniProtKB-KW"/>
</dbReference>
<dbReference type="RefSeq" id="WP_132219059.1">
    <property type="nucleotide sequence ID" value="NZ_OX156936.1"/>
</dbReference>
<feature type="transmembrane region" description="Helical" evidence="1">
    <location>
        <begin position="39"/>
        <end position="57"/>
    </location>
</feature>
<keyword evidence="3" id="KW-0378">Hydrolase</keyword>
<keyword evidence="3" id="KW-0269">Exonuclease</keyword>
<protein>
    <submittedName>
        <fullName evidence="3">Endonuclease/exonuclease/phosphatase family protein</fullName>
    </submittedName>
</protein>
<keyword evidence="3" id="KW-0255">Endonuclease</keyword>
<dbReference type="AlphaFoldDB" id="A0A4V6NGT9"/>
<keyword evidence="1" id="KW-1133">Transmembrane helix</keyword>
<dbReference type="GO" id="GO:0004519">
    <property type="term" value="F:endonuclease activity"/>
    <property type="evidence" value="ECO:0007669"/>
    <property type="project" value="UniProtKB-KW"/>
</dbReference>
<dbReference type="EMBL" id="SLUP01000009">
    <property type="protein sequence ID" value="TCL63557.1"/>
    <property type="molecule type" value="Genomic_DNA"/>
</dbReference>
<evidence type="ECO:0000313" key="4">
    <source>
        <dbReference type="Proteomes" id="UP000295455"/>
    </source>
</evidence>
<keyword evidence="3" id="KW-0540">Nuclease</keyword>
<gene>
    <name evidence="3" type="ORF">EV196_109183</name>
</gene>
<proteinExistence type="predicted"/>
<dbReference type="Pfam" id="PF03372">
    <property type="entry name" value="Exo_endo_phos"/>
    <property type="match status" value="1"/>
</dbReference>
<feature type="transmembrane region" description="Helical" evidence="1">
    <location>
        <begin position="7"/>
        <end position="27"/>
    </location>
</feature>
<dbReference type="Proteomes" id="UP000295455">
    <property type="component" value="Unassembled WGS sequence"/>
</dbReference>
<comment type="caution">
    <text evidence="3">The sequence shown here is derived from an EMBL/GenBank/DDBJ whole genome shotgun (WGS) entry which is preliminary data.</text>
</comment>
<dbReference type="Gene3D" id="3.60.10.10">
    <property type="entry name" value="Endonuclease/exonuclease/phosphatase"/>
    <property type="match status" value="1"/>
</dbReference>
<accession>A0A4V6NGT9</accession>
<evidence type="ECO:0000313" key="3">
    <source>
        <dbReference type="EMBL" id="TCL63557.1"/>
    </source>
</evidence>
<dbReference type="SUPFAM" id="SSF56219">
    <property type="entry name" value="DNase I-like"/>
    <property type="match status" value="1"/>
</dbReference>
<feature type="domain" description="Endonuclease/exonuclease/phosphatase" evidence="2">
    <location>
        <begin position="115"/>
        <end position="280"/>
    </location>
</feature>
<feature type="transmembrane region" description="Helical" evidence="1">
    <location>
        <begin position="64"/>
        <end position="83"/>
    </location>
</feature>
<keyword evidence="4" id="KW-1185">Reference proteome</keyword>
<dbReference type="InterPro" id="IPR036691">
    <property type="entry name" value="Endo/exonu/phosph_ase_sf"/>
</dbReference>
<sequence length="289" mass="33875">MLKVLKILYWIINVVIITALLILHFVIKEAGYKESLLYYSLPLPLILVVVLLLSVFLRKKKYHLILAATLLIIWLGRSFKIHLPETIKDNDFEVVFWNASRDNGFEEAFNESESMPDVFVLVESQKNDLEKLQLKYPKYFFYRLKREIYVFSKTEVDVVNETISNFSSSVINFKTKGINFYAVDVSGSTDVPRNWELSFVNGLISTNQKTIVLGDFNVPFESKYLNQMKTEFNHAFNEKGNGFRETWFWNLPLLSLDHIWVSKDLEILKTQKINTFKSDHSMLKTYVRN</sequence>
<dbReference type="InterPro" id="IPR005135">
    <property type="entry name" value="Endo/exonuclease/phosphatase"/>
</dbReference>
<organism evidence="3 4">
    <name type="scientific">Mariniflexile fucanivorans</name>
    <dbReference type="NCBI Taxonomy" id="264023"/>
    <lineage>
        <taxon>Bacteria</taxon>
        <taxon>Pseudomonadati</taxon>
        <taxon>Bacteroidota</taxon>
        <taxon>Flavobacteriia</taxon>
        <taxon>Flavobacteriales</taxon>
        <taxon>Flavobacteriaceae</taxon>
        <taxon>Mariniflexile</taxon>
    </lineage>
</organism>
<keyword evidence="1" id="KW-0472">Membrane</keyword>
<evidence type="ECO:0000259" key="2">
    <source>
        <dbReference type="Pfam" id="PF03372"/>
    </source>
</evidence>
<evidence type="ECO:0000256" key="1">
    <source>
        <dbReference type="SAM" id="Phobius"/>
    </source>
</evidence>
<dbReference type="OrthoDB" id="1434565at2"/>